<dbReference type="EMBL" id="CADCVC010000048">
    <property type="protein sequence ID" value="CAA9430761.1"/>
    <property type="molecule type" value="Genomic_DNA"/>
</dbReference>
<organism evidence="1">
    <name type="scientific">uncultured Rubrobacteraceae bacterium</name>
    <dbReference type="NCBI Taxonomy" id="349277"/>
    <lineage>
        <taxon>Bacteria</taxon>
        <taxon>Bacillati</taxon>
        <taxon>Actinomycetota</taxon>
        <taxon>Rubrobacteria</taxon>
        <taxon>Rubrobacterales</taxon>
        <taxon>Rubrobacteraceae</taxon>
        <taxon>environmental samples</taxon>
    </lineage>
</organism>
<evidence type="ECO:0000313" key="1">
    <source>
        <dbReference type="EMBL" id="CAA9430761.1"/>
    </source>
</evidence>
<proteinExistence type="predicted"/>
<name>A0A6J4Q1U8_9ACTN</name>
<protein>
    <submittedName>
        <fullName evidence="1">Uncharacterized protein</fullName>
    </submittedName>
</protein>
<dbReference type="AlphaFoldDB" id="A0A6J4Q1U8"/>
<reference evidence="1" key="1">
    <citation type="submission" date="2020-02" db="EMBL/GenBank/DDBJ databases">
        <authorList>
            <person name="Meier V. D."/>
        </authorList>
    </citation>
    <scope>NUCLEOTIDE SEQUENCE</scope>
    <source>
        <strain evidence="1">AVDCRST_MAG80</strain>
    </source>
</reference>
<gene>
    <name evidence="1" type="ORF">AVDCRST_MAG80-557</name>
</gene>
<accession>A0A6J4Q1U8</accession>
<sequence>MPVVNKKNLIFKLLANPRVRRTLINLLKNPRVRRAIFKQIERRIRHR</sequence>